<feature type="compositionally biased region" description="Acidic residues" evidence="2">
    <location>
        <begin position="133"/>
        <end position="155"/>
    </location>
</feature>
<accession>A0A679ND34</accession>
<dbReference type="InterPro" id="IPR048743">
    <property type="entry name" value="AME1"/>
</dbReference>
<feature type="region of interest" description="Disordered" evidence="2">
    <location>
        <begin position="62"/>
        <end position="423"/>
    </location>
</feature>
<feature type="domain" description="Inner kinetochore subunit AME1" evidence="3">
    <location>
        <begin position="465"/>
        <end position="649"/>
    </location>
</feature>
<evidence type="ECO:0000256" key="2">
    <source>
        <dbReference type="SAM" id="MobiDB-lite"/>
    </source>
</evidence>
<dbReference type="Pfam" id="PF20994">
    <property type="entry name" value="CENPU"/>
    <property type="match status" value="1"/>
</dbReference>
<dbReference type="EMBL" id="CAAKMV010000133">
    <property type="protein sequence ID" value="VIO58479.1"/>
    <property type="molecule type" value="Genomic_DNA"/>
</dbReference>
<organism evidence="5">
    <name type="scientific">Gibberella zeae</name>
    <name type="common">Wheat head blight fungus</name>
    <name type="synonym">Fusarium graminearum</name>
    <dbReference type="NCBI Taxonomy" id="5518"/>
    <lineage>
        <taxon>Eukaryota</taxon>
        <taxon>Fungi</taxon>
        <taxon>Dikarya</taxon>
        <taxon>Ascomycota</taxon>
        <taxon>Pezizomycotina</taxon>
        <taxon>Sordariomycetes</taxon>
        <taxon>Hypocreomycetidae</taxon>
        <taxon>Hypocreales</taxon>
        <taxon>Nectriaceae</taxon>
        <taxon>Fusarium</taxon>
    </lineage>
</organism>
<dbReference type="AlphaFoldDB" id="A0A679ND34"/>
<feature type="compositionally biased region" description="Polar residues" evidence="2">
    <location>
        <begin position="181"/>
        <end position="197"/>
    </location>
</feature>
<feature type="region of interest" description="Disordered" evidence="2">
    <location>
        <begin position="1"/>
        <end position="45"/>
    </location>
</feature>
<feature type="compositionally biased region" description="Low complexity" evidence="2">
    <location>
        <begin position="333"/>
        <end position="342"/>
    </location>
</feature>
<dbReference type="Proteomes" id="UP000746612">
    <property type="component" value="Unassembled WGS sequence"/>
</dbReference>
<reference evidence="4" key="2">
    <citation type="submission" date="2021-03" db="EMBL/GenBank/DDBJ databases">
        <authorList>
            <person name="Alouane T."/>
            <person name="Langin T."/>
            <person name="Bonhomme L."/>
        </authorList>
    </citation>
    <scope>NUCLEOTIDE SEQUENCE</scope>
    <source>
        <strain evidence="4">MDC_Fg202</strain>
    </source>
</reference>
<reference evidence="5" key="1">
    <citation type="submission" date="2019-04" db="EMBL/GenBank/DDBJ databases">
        <authorList>
            <person name="Melise S."/>
            <person name="Noan J."/>
            <person name="Okalmin O."/>
        </authorList>
    </citation>
    <scope>NUCLEOTIDE SEQUENCE</scope>
    <source>
        <strain evidence="5">FN9</strain>
    </source>
</reference>
<evidence type="ECO:0000259" key="3">
    <source>
        <dbReference type="Pfam" id="PF20994"/>
    </source>
</evidence>
<feature type="compositionally biased region" description="Acidic residues" evidence="2">
    <location>
        <begin position="282"/>
        <end position="332"/>
    </location>
</feature>
<evidence type="ECO:0000313" key="4">
    <source>
        <dbReference type="EMBL" id="CAG1971733.1"/>
    </source>
</evidence>
<feature type="compositionally biased region" description="Acidic residues" evidence="2">
    <location>
        <begin position="361"/>
        <end position="370"/>
    </location>
</feature>
<evidence type="ECO:0000313" key="5">
    <source>
        <dbReference type="EMBL" id="VIO58479.1"/>
    </source>
</evidence>
<sequence>MATGMSQTATNKRAADLLIQPAGQQGRDERLQQRLRGAQRTNIQDESFNLDFNLDLAGLNIASSTPAAPKPAPPTSSANTSAKRRRLDNEAPPSVSAQGSARRRSPRIRSDDPYELPDTSKESDAQDNPAEVVEVEEPIYDAEETEVEPESEAEPELPSPEQSIEAPEENEAEIELPVLPNGNTSTSPDAQPSSGRTEGNDPSPDAPQNIPIDTLSSITRLHTTLAEEDDVPASSSPLVSKLRRSGGHSMSRSRISQGRASRATEVSQDADEPSPERPDQAPADDELSEDNQIEEEPADITMEPAEEEPEELEEREEPEEEEGNTQEEEEAVAEAISAVEAAKSIGRKRPRRSIRSQSPEAEPEEQVEEEPASKRRRGQSSRSPATQKQPAAKPKPSTNPRTGPKPLPKQVRRTKQAEKARRISDGSAIEITVQRFVNVKKYGEDDGEEDQLAGDVPFIMNGETVVDVFSHLCFEVIDGVVAKLYDTLGNTEEKEKKKECRIKILALEAYKEELTSRLLQHAIHLNDLHTLRKRVKMVQREKLSLREEILRLKAEREQVALKMDAVRIKHEEDTKESKYRLDTSTIMHDIDMAVERGRDAPELSRAQEKKADLANLELLVARITDEASSSSSAGGMLQQVKNFNAFLERAAVALETKGR</sequence>
<evidence type="ECO:0000256" key="1">
    <source>
        <dbReference type="SAM" id="Coils"/>
    </source>
</evidence>
<name>A0A679ND34_GIBZA</name>
<feature type="coiled-coil region" evidence="1">
    <location>
        <begin position="528"/>
        <end position="562"/>
    </location>
</feature>
<feature type="compositionally biased region" description="Polar residues" evidence="2">
    <location>
        <begin position="1"/>
        <end position="11"/>
    </location>
</feature>
<dbReference type="EMBL" id="CAJPIJ010000090">
    <property type="protein sequence ID" value="CAG1971733.1"/>
    <property type="molecule type" value="Genomic_DNA"/>
</dbReference>
<dbReference type="OrthoDB" id="5377952at2759"/>
<feature type="compositionally biased region" description="Basic residues" evidence="2">
    <location>
        <begin position="345"/>
        <end position="354"/>
    </location>
</feature>
<gene>
    <name evidence="5" type="ORF">FUG_LOCUS306255</name>
    <name evidence="4" type="ORF">MDCFG202_LOCUS97520</name>
</gene>
<proteinExistence type="predicted"/>
<feature type="compositionally biased region" description="Polar residues" evidence="2">
    <location>
        <begin position="380"/>
        <end position="389"/>
    </location>
</feature>
<feature type="compositionally biased region" description="Basic and acidic residues" evidence="2">
    <location>
        <begin position="108"/>
        <end position="124"/>
    </location>
</feature>
<protein>
    <recommendedName>
        <fullName evidence="3">Inner kinetochore subunit AME1 domain-containing protein</fullName>
    </recommendedName>
</protein>
<keyword evidence="1" id="KW-0175">Coiled coil</keyword>
<feature type="compositionally biased region" description="Low complexity" evidence="2">
    <location>
        <begin position="247"/>
        <end position="256"/>
    </location>
</feature>